<accession>A0A366XW79</accession>
<sequence>MIIGNVYAVGDDMYFAKLLTKDAFSLLDIEMNFTENAEQKHLNFAMAININKETGGELMFNEDTQNLVLLTDRAELCDILLNEELKELNPYSTIGLNITHYTAHQLVEQFGREDRLAVLKDYLVQLGEE</sequence>
<comment type="caution">
    <text evidence="1">The sequence shown here is derived from an EMBL/GenBank/DDBJ whole genome shotgun (WGS) entry which is preliminary data.</text>
</comment>
<keyword evidence="2" id="KW-1185">Reference proteome</keyword>
<dbReference type="RefSeq" id="WP_113805451.1">
    <property type="nucleotide sequence ID" value="NZ_QOCW01000006.1"/>
</dbReference>
<evidence type="ECO:0000313" key="1">
    <source>
        <dbReference type="EMBL" id="RBW70157.1"/>
    </source>
</evidence>
<dbReference type="AlphaFoldDB" id="A0A366XW79"/>
<evidence type="ECO:0000313" key="2">
    <source>
        <dbReference type="Proteomes" id="UP000253314"/>
    </source>
</evidence>
<reference evidence="1 2" key="1">
    <citation type="submission" date="2018-07" db="EMBL/GenBank/DDBJ databases">
        <title>Lottiidibacillus patelloidae gen. nov., sp. nov., isolated from the intestinal tract of a marine limpet and the reclassification of B. taeanensis BH030017T, B. algicola KMM 3737T and B. hwajinpoensis SW-72T as genus Lottiidibacillus.</title>
        <authorList>
            <person name="Liu R."/>
            <person name="Huang Z."/>
        </authorList>
    </citation>
    <scope>NUCLEOTIDE SEQUENCE [LARGE SCALE GENOMIC DNA]</scope>
    <source>
        <strain evidence="1 2">BH030017</strain>
    </source>
</reference>
<organism evidence="1 2">
    <name type="scientific">Bacillus taeanensis</name>
    <dbReference type="NCBI Taxonomy" id="273032"/>
    <lineage>
        <taxon>Bacteria</taxon>
        <taxon>Bacillati</taxon>
        <taxon>Bacillota</taxon>
        <taxon>Bacilli</taxon>
        <taxon>Bacillales</taxon>
        <taxon>Bacillaceae</taxon>
        <taxon>Bacillus</taxon>
    </lineage>
</organism>
<proteinExistence type="predicted"/>
<gene>
    <name evidence="1" type="ORF">DS031_08185</name>
</gene>
<protein>
    <submittedName>
        <fullName evidence="1">Uncharacterized protein</fullName>
    </submittedName>
</protein>
<dbReference type="Proteomes" id="UP000253314">
    <property type="component" value="Unassembled WGS sequence"/>
</dbReference>
<name>A0A366XW79_9BACI</name>
<dbReference type="EMBL" id="QOCW01000006">
    <property type="protein sequence ID" value="RBW70157.1"/>
    <property type="molecule type" value="Genomic_DNA"/>
</dbReference>